<name>A0ACC1BYS9_9ROSI</name>
<organism evidence="1 2">
    <name type="scientific">Pistacia atlantica</name>
    <dbReference type="NCBI Taxonomy" id="434234"/>
    <lineage>
        <taxon>Eukaryota</taxon>
        <taxon>Viridiplantae</taxon>
        <taxon>Streptophyta</taxon>
        <taxon>Embryophyta</taxon>
        <taxon>Tracheophyta</taxon>
        <taxon>Spermatophyta</taxon>
        <taxon>Magnoliopsida</taxon>
        <taxon>eudicotyledons</taxon>
        <taxon>Gunneridae</taxon>
        <taxon>Pentapetalae</taxon>
        <taxon>rosids</taxon>
        <taxon>malvids</taxon>
        <taxon>Sapindales</taxon>
        <taxon>Anacardiaceae</taxon>
        <taxon>Pistacia</taxon>
    </lineage>
</organism>
<evidence type="ECO:0000313" key="1">
    <source>
        <dbReference type="EMBL" id="KAJ0104899.1"/>
    </source>
</evidence>
<dbReference type="EMBL" id="CM047898">
    <property type="protein sequence ID" value="KAJ0104899.1"/>
    <property type="molecule type" value="Genomic_DNA"/>
</dbReference>
<dbReference type="Proteomes" id="UP001164250">
    <property type="component" value="Chromosome 2"/>
</dbReference>
<comment type="caution">
    <text evidence="1">The sequence shown here is derived from an EMBL/GenBank/DDBJ whole genome shotgun (WGS) entry which is preliminary data.</text>
</comment>
<evidence type="ECO:0000313" key="2">
    <source>
        <dbReference type="Proteomes" id="UP001164250"/>
    </source>
</evidence>
<gene>
    <name evidence="1" type="ORF">Patl1_18794</name>
</gene>
<keyword evidence="2" id="KW-1185">Reference proteome</keyword>
<accession>A0ACC1BYS9</accession>
<sequence length="116" mass="12647">MYTSLIQALCKDGRILRASKFFSDMRKDGFSPDAIAYTVMLRGHFQAKHMLDVMMLHADMIKTGILPNAVIYRIIAQGYQENGPLAISSRRGAASFSALALRSGQVVLPGLLDGGT</sequence>
<protein>
    <submittedName>
        <fullName evidence="1">Uncharacterized protein</fullName>
    </submittedName>
</protein>
<proteinExistence type="predicted"/>
<reference evidence="2" key="1">
    <citation type="journal article" date="2023" name="G3 (Bethesda)">
        <title>Genome assembly and association tests identify interacting loci associated with vigor, precocity, and sex in interspecific pistachio rootstocks.</title>
        <authorList>
            <person name="Palmer W."/>
            <person name="Jacygrad E."/>
            <person name="Sagayaradj S."/>
            <person name="Cavanaugh K."/>
            <person name="Han R."/>
            <person name="Bertier L."/>
            <person name="Beede B."/>
            <person name="Kafkas S."/>
            <person name="Golino D."/>
            <person name="Preece J."/>
            <person name="Michelmore R."/>
        </authorList>
    </citation>
    <scope>NUCLEOTIDE SEQUENCE [LARGE SCALE GENOMIC DNA]</scope>
</reference>